<comment type="caution">
    <text evidence="3">The sequence shown here is derived from an EMBL/GenBank/DDBJ whole genome shotgun (WGS) entry which is preliminary data.</text>
</comment>
<feature type="domain" description="Glycosyl hydrolase family 95 catalytic" evidence="2">
    <location>
        <begin position="301"/>
        <end position="657"/>
    </location>
</feature>
<organism evidence="3 4">
    <name type="scientific">Aerophobetes bacterium</name>
    <dbReference type="NCBI Taxonomy" id="2030807"/>
    <lineage>
        <taxon>Bacteria</taxon>
        <taxon>Candidatus Aerophobota</taxon>
    </lineage>
</organism>
<dbReference type="SUPFAM" id="SSF48208">
    <property type="entry name" value="Six-hairpin glycosidases"/>
    <property type="match status" value="1"/>
</dbReference>
<dbReference type="InterPro" id="IPR054363">
    <property type="entry name" value="GH95_cat"/>
</dbReference>
<dbReference type="Pfam" id="PF22124">
    <property type="entry name" value="Glyco_hydro_95_cat"/>
    <property type="match status" value="1"/>
</dbReference>
<dbReference type="InterPro" id="IPR008928">
    <property type="entry name" value="6-hairpin_glycosidase_sf"/>
</dbReference>
<dbReference type="EMBL" id="QMPZ01000069">
    <property type="protein sequence ID" value="RLE09007.1"/>
    <property type="molecule type" value="Genomic_DNA"/>
</dbReference>
<evidence type="ECO:0000313" key="3">
    <source>
        <dbReference type="EMBL" id="RLE09007.1"/>
    </source>
</evidence>
<reference evidence="3 4" key="1">
    <citation type="submission" date="2018-06" db="EMBL/GenBank/DDBJ databases">
        <title>Extensive metabolic versatility and redundancy in microbially diverse, dynamic hydrothermal sediments.</title>
        <authorList>
            <person name="Dombrowski N."/>
            <person name="Teske A."/>
            <person name="Baker B.J."/>
        </authorList>
    </citation>
    <scope>NUCLEOTIDE SEQUENCE [LARGE SCALE GENOMIC DNA]</scope>
    <source>
        <strain evidence="3">B47_G16</strain>
    </source>
</reference>
<dbReference type="GO" id="GO:0005975">
    <property type="term" value="P:carbohydrate metabolic process"/>
    <property type="evidence" value="ECO:0007669"/>
    <property type="project" value="InterPro"/>
</dbReference>
<evidence type="ECO:0000259" key="1">
    <source>
        <dbReference type="Pfam" id="PF14498"/>
    </source>
</evidence>
<dbReference type="PANTHER" id="PTHR31084">
    <property type="entry name" value="ALPHA-L-FUCOSIDASE 2"/>
    <property type="match status" value="1"/>
</dbReference>
<dbReference type="Gene3D" id="1.50.10.10">
    <property type="match status" value="1"/>
</dbReference>
<dbReference type="Proteomes" id="UP000279422">
    <property type="component" value="Unassembled WGS sequence"/>
</dbReference>
<dbReference type="GO" id="GO:0004560">
    <property type="term" value="F:alpha-L-fucosidase activity"/>
    <property type="evidence" value="ECO:0007669"/>
    <property type="project" value="TreeGrafter"/>
</dbReference>
<protein>
    <submittedName>
        <fullName evidence="3">Uncharacterized protein</fullName>
    </submittedName>
</protein>
<evidence type="ECO:0000259" key="2">
    <source>
        <dbReference type="Pfam" id="PF22124"/>
    </source>
</evidence>
<sequence length="792" mass="91914">MVTVHNIQEAIERHNPIWKYPPKRWEQGLILGNGTMGVVIWGDGLPLNLTIDNTSFWDRTGWKPSNPEKFKWANFKQLIEESKVKEGEKEFQNPGNAPISTRIPPSRMEIWFPKGSRFSKMELNLYDAVAYGKLDCKENSIRFSSFIHSKEDLLIMEFEGDMHPTFKFRIFSDPENTPIDLESVNRGTYTFKDWIERYPPPEYNKDKNIEIFSQKIPDGGQLAYAFTMIFKDGKTRLYLSTAYDREGKTASEKAFDIVNRHLNRPFKEILKEHSDQWHKYYSASFISIPETRLEGLYWIEMYKLRCCTRPDAPPISLHGPWSPDGQMPPWGGDYHHNINVQMSYWPIYASNHLDLGYSLYNFIRRARPAFRKFCKEFFERRGEFVPHATDIDGNPRYDWASGQFEFNGGLWLAHHLWLHWLYSQDKEFLKEHFYPFTKEVLRPLLAELQEGSDGHFHLPWSFSPEYGGLKGSFWGPDATCDLALIRWGLTALLEACDELGIDDEEKKNWQEVLRRLTPYPTWNVWRWKVLGVRKDLPLQTSHRHHSHLLPIHPLHLLTIDGSEEEKKLIENSVRQLIFMGHGEWVGFSFSWAASIFACAGYPELARTMLLDYLDRMITENTFMMQGPQQGCDMSVHGTYALTLEAGFGAANALLEMLMQSYKNIIQLFPGIPECWEDTVFHNLRAEGAYLVSAIRKGGRCRLARVFSEKGGKVKVRGNFGTDKVLLFSPEGKCLAESKAREVELKLKKDEEIFILPEGSSLPTKVQIKELKGKEHEYHFFGVKSKVSSFPRL</sequence>
<accession>A0A497E567</accession>
<feature type="domain" description="Glycosyl hydrolase family 95 N-terminal" evidence="1">
    <location>
        <begin position="21"/>
        <end position="203"/>
    </location>
</feature>
<dbReference type="InterPro" id="IPR027414">
    <property type="entry name" value="GH95_N_dom"/>
</dbReference>
<dbReference type="PANTHER" id="PTHR31084:SF0">
    <property type="entry name" value="ALPHA-L-FUCOSIDASE 2"/>
    <property type="match status" value="1"/>
</dbReference>
<gene>
    <name evidence="3" type="ORF">DRJ00_05290</name>
</gene>
<dbReference type="InterPro" id="IPR012341">
    <property type="entry name" value="6hp_glycosidase-like_sf"/>
</dbReference>
<name>A0A497E567_UNCAE</name>
<dbReference type="Pfam" id="PF14498">
    <property type="entry name" value="Glyco_hyd_65N_2"/>
    <property type="match status" value="1"/>
</dbReference>
<proteinExistence type="predicted"/>
<dbReference type="AlphaFoldDB" id="A0A497E567"/>
<evidence type="ECO:0000313" key="4">
    <source>
        <dbReference type="Proteomes" id="UP000279422"/>
    </source>
</evidence>